<protein>
    <submittedName>
        <fullName evidence="2">Uncharacterized protein</fullName>
    </submittedName>
</protein>
<dbReference type="Proteomes" id="UP000663836">
    <property type="component" value="Unassembled WGS sequence"/>
</dbReference>
<gene>
    <name evidence="2" type="ORF">JBS370_LOCUS36349</name>
    <name evidence="1" type="ORF">ZHD862_LOCUS38074</name>
</gene>
<comment type="caution">
    <text evidence="2">The sequence shown here is derived from an EMBL/GenBank/DDBJ whole genome shotgun (WGS) entry which is preliminary data.</text>
</comment>
<proteinExistence type="predicted"/>
<evidence type="ECO:0000313" key="3">
    <source>
        <dbReference type="Proteomes" id="UP000663836"/>
    </source>
</evidence>
<sequence length="43" mass="5091">QESEQNQTSPHNILTQANINVPDEIRVHLRTNDSFKKSVCRWR</sequence>
<organism evidence="2 3">
    <name type="scientific">Rotaria sordida</name>
    <dbReference type="NCBI Taxonomy" id="392033"/>
    <lineage>
        <taxon>Eukaryota</taxon>
        <taxon>Metazoa</taxon>
        <taxon>Spiralia</taxon>
        <taxon>Gnathifera</taxon>
        <taxon>Rotifera</taxon>
        <taxon>Eurotatoria</taxon>
        <taxon>Bdelloidea</taxon>
        <taxon>Philodinida</taxon>
        <taxon>Philodinidae</taxon>
        <taxon>Rotaria</taxon>
    </lineage>
</organism>
<dbReference type="EMBL" id="CAJOBD010014179">
    <property type="protein sequence ID" value="CAF4197475.1"/>
    <property type="molecule type" value="Genomic_DNA"/>
</dbReference>
<reference evidence="2" key="1">
    <citation type="submission" date="2021-02" db="EMBL/GenBank/DDBJ databases">
        <authorList>
            <person name="Nowell W R."/>
        </authorList>
    </citation>
    <scope>NUCLEOTIDE SEQUENCE</scope>
</reference>
<dbReference type="Proteomes" id="UP000663864">
    <property type="component" value="Unassembled WGS sequence"/>
</dbReference>
<evidence type="ECO:0000313" key="1">
    <source>
        <dbReference type="EMBL" id="CAF1514445.1"/>
    </source>
</evidence>
<evidence type="ECO:0000313" key="2">
    <source>
        <dbReference type="EMBL" id="CAF4197475.1"/>
    </source>
</evidence>
<accession>A0A820AYZ2</accession>
<dbReference type="EMBL" id="CAJNOT010008042">
    <property type="protein sequence ID" value="CAF1514445.1"/>
    <property type="molecule type" value="Genomic_DNA"/>
</dbReference>
<dbReference type="AlphaFoldDB" id="A0A820AYZ2"/>
<feature type="non-terminal residue" evidence="2">
    <location>
        <position position="1"/>
    </location>
</feature>
<name>A0A820AYZ2_9BILA</name>